<keyword evidence="3" id="KW-1185">Reference proteome</keyword>
<evidence type="ECO:0000313" key="2">
    <source>
        <dbReference type="EMBL" id="PIB80463.1"/>
    </source>
</evidence>
<gene>
    <name evidence="1" type="ORF">AWB95_04380</name>
    <name evidence="2" type="ORF">CQY23_02625</name>
</gene>
<dbReference type="Proteomes" id="UP000230971">
    <property type="component" value="Unassembled WGS sequence"/>
</dbReference>
<dbReference type="EMBL" id="LQOM01000016">
    <property type="protein sequence ID" value="ORV18058.1"/>
    <property type="molecule type" value="Genomic_DNA"/>
</dbReference>
<organism evidence="1 3">
    <name type="scientific">Mycobacterium celatum</name>
    <dbReference type="NCBI Taxonomy" id="28045"/>
    <lineage>
        <taxon>Bacteria</taxon>
        <taxon>Bacillati</taxon>
        <taxon>Actinomycetota</taxon>
        <taxon>Actinomycetes</taxon>
        <taxon>Mycobacteriales</taxon>
        <taxon>Mycobacteriaceae</taxon>
        <taxon>Mycobacterium</taxon>
    </lineage>
</organism>
<protein>
    <submittedName>
        <fullName evidence="1">Uncharacterized protein</fullName>
    </submittedName>
</protein>
<comment type="caution">
    <text evidence="1">The sequence shown here is derived from an EMBL/GenBank/DDBJ whole genome shotgun (WGS) entry which is preliminary data.</text>
</comment>
<dbReference type="Proteomes" id="UP000193907">
    <property type="component" value="Unassembled WGS sequence"/>
</dbReference>
<evidence type="ECO:0000313" key="1">
    <source>
        <dbReference type="EMBL" id="ORV18058.1"/>
    </source>
</evidence>
<dbReference type="EMBL" id="PDKV01000002">
    <property type="protein sequence ID" value="PIB80463.1"/>
    <property type="molecule type" value="Genomic_DNA"/>
</dbReference>
<dbReference type="AlphaFoldDB" id="A0A1X1RUH4"/>
<evidence type="ECO:0000313" key="3">
    <source>
        <dbReference type="Proteomes" id="UP000193907"/>
    </source>
</evidence>
<sequence length="64" mass="6929">MLTGTGSQGADEHLMHGGVSVQPLLRVVEHAVGLIEPTRQTRALGATFGPRQRRAHLLSQQCEQ</sequence>
<reference evidence="1 3" key="1">
    <citation type="submission" date="2016-01" db="EMBL/GenBank/DDBJ databases">
        <title>The new phylogeny of the genus Mycobacterium.</title>
        <authorList>
            <person name="Tarcisio F."/>
            <person name="Conor M."/>
            <person name="Antonella G."/>
            <person name="Elisabetta G."/>
            <person name="Giulia F.S."/>
            <person name="Sara T."/>
            <person name="Anna F."/>
            <person name="Clotilde B."/>
            <person name="Roberto B."/>
            <person name="Veronica D.S."/>
            <person name="Fabio R."/>
            <person name="Monica P."/>
            <person name="Olivier J."/>
            <person name="Enrico T."/>
            <person name="Nicola S."/>
        </authorList>
    </citation>
    <scope>NUCLEOTIDE SEQUENCE [LARGE SCALE GENOMIC DNA]</scope>
    <source>
        <strain evidence="1 3">DSM 44243</strain>
    </source>
</reference>
<reference evidence="2 4" key="2">
    <citation type="journal article" date="2017" name="Infect. Genet. Evol.">
        <title>The new phylogeny of the genus Mycobacterium: The old and the news.</title>
        <authorList>
            <person name="Tortoli E."/>
            <person name="Fedrizzi T."/>
            <person name="Meehan C.J."/>
            <person name="Trovato A."/>
            <person name="Grottola A."/>
            <person name="Giacobazzi E."/>
            <person name="Serpini G.F."/>
            <person name="Tagliazucchi S."/>
            <person name="Fabio A."/>
            <person name="Bettua C."/>
            <person name="Bertorelli R."/>
            <person name="Frascaro F."/>
            <person name="De Sanctis V."/>
            <person name="Pecorari M."/>
            <person name="Jousson O."/>
            <person name="Segata N."/>
            <person name="Cirillo D.M."/>
        </authorList>
    </citation>
    <scope>NUCLEOTIDE SEQUENCE [LARGE SCALE GENOMIC DNA]</scope>
    <source>
        <strain evidence="2 4">NCTC 12882</strain>
    </source>
</reference>
<proteinExistence type="predicted"/>
<accession>A0A1X1RUH4</accession>
<name>A0A1X1RUH4_MYCCE</name>
<evidence type="ECO:0000313" key="4">
    <source>
        <dbReference type="Proteomes" id="UP000230971"/>
    </source>
</evidence>